<evidence type="ECO:0000313" key="11">
    <source>
        <dbReference type="Proteomes" id="UP000033452"/>
    </source>
</evidence>
<dbReference type="Pfam" id="PF02518">
    <property type="entry name" value="HATPase_c"/>
    <property type="match status" value="1"/>
</dbReference>
<feature type="transmembrane region" description="Helical" evidence="7">
    <location>
        <begin position="12"/>
        <end position="30"/>
    </location>
</feature>
<evidence type="ECO:0000256" key="4">
    <source>
        <dbReference type="ARBA" id="ARBA00022553"/>
    </source>
</evidence>
<feature type="transmembrane region" description="Helical" evidence="7">
    <location>
        <begin position="36"/>
        <end position="54"/>
    </location>
</feature>
<gene>
    <name evidence="10" type="ORF">TW77_09080</name>
</gene>
<dbReference type="InterPro" id="IPR003660">
    <property type="entry name" value="HAMP_dom"/>
</dbReference>
<proteinExistence type="predicted"/>
<feature type="domain" description="Histidine kinase" evidence="8">
    <location>
        <begin position="234"/>
        <end position="437"/>
    </location>
</feature>
<keyword evidence="7" id="KW-0472">Membrane</keyword>
<name>A0A0F4QQW7_9GAMM</name>
<dbReference type="GO" id="GO:0016020">
    <property type="term" value="C:membrane"/>
    <property type="evidence" value="ECO:0007669"/>
    <property type="project" value="UniProtKB-SubCell"/>
</dbReference>
<dbReference type="SUPFAM" id="SSF55874">
    <property type="entry name" value="ATPase domain of HSP90 chaperone/DNA topoisomerase II/histidine kinase"/>
    <property type="match status" value="1"/>
</dbReference>
<sequence length="438" mass="48568">MKLPAFSIAQKLLLAMALTLTIVSVPLLFLFDWQTWLGTLSLAVLVAAGILKLLTRNLFAGLQALESGLLNFKDSDFSTLLAYQNNDELGRLCQLYNQAAAQLRDEKQWIYQRELMLDKVLHSAPQALLLTDDKGIVVFSNHSAKALLNCEHNLEGMKLDKLAQQASPALHSALSEAVDGLFELHPEGADKQTWHLSNGELLLNNQFHRLYIFKQLTRELNRQEVAVWKKVIRIISHELNNSLGPISSMLHSGKILASKLEEARLERVFSTIDERIRHLTEFVQGYGKFAKLPAPKLNPVCLSQLLVQLQSYLQFQCTQTGTQPQSRQLLADAAQLEQLLINLLKNAHESGSAPDAVGIKVDFAAQHALLRVVDAGQGMSEHIMANALIPFYSTKPTGTGLGLALCREIVEAHHGQIHLKNRPQGGLCVEVRLPLSAV</sequence>
<feature type="domain" description="HAMP" evidence="9">
    <location>
        <begin position="56"/>
        <end position="108"/>
    </location>
</feature>
<dbReference type="OrthoDB" id="1931120at2"/>
<dbReference type="InterPro" id="IPR036097">
    <property type="entry name" value="HisK_dim/P_sf"/>
</dbReference>
<keyword evidence="11" id="KW-1185">Reference proteome</keyword>
<dbReference type="PRINTS" id="PR00344">
    <property type="entry name" value="BCTRLSENSOR"/>
</dbReference>
<dbReference type="EC" id="2.7.13.3" evidence="3"/>
<comment type="catalytic activity">
    <reaction evidence="1">
        <text>ATP + protein L-histidine = ADP + protein N-phospho-L-histidine.</text>
        <dbReference type="EC" id="2.7.13.3"/>
    </reaction>
</comment>
<dbReference type="InterPro" id="IPR005467">
    <property type="entry name" value="His_kinase_dom"/>
</dbReference>
<dbReference type="PROSITE" id="PS50109">
    <property type="entry name" value="HIS_KIN"/>
    <property type="match status" value="1"/>
</dbReference>
<dbReference type="Gene3D" id="3.30.565.10">
    <property type="entry name" value="Histidine kinase-like ATPase, C-terminal domain"/>
    <property type="match status" value="1"/>
</dbReference>
<dbReference type="Gene3D" id="3.30.450.20">
    <property type="entry name" value="PAS domain"/>
    <property type="match status" value="1"/>
</dbReference>
<keyword evidence="5" id="KW-0808">Transferase</keyword>
<dbReference type="PROSITE" id="PS50885">
    <property type="entry name" value="HAMP"/>
    <property type="match status" value="1"/>
</dbReference>
<keyword evidence="6 10" id="KW-0418">Kinase</keyword>
<evidence type="ECO:0000256" key="1">
    <source>
        <dbReference type="ARBA" id="ARBA00000085"/>
    </source>
</evidence>
<dbReference type="GO" id="GO:0000155">
    <property type="term" value="F:phosphorelay sensor kinase activity"/>
    <property type="evidence" value="ECO:0007669"/>
    <property type="project" value="InterPro"/>
</dbReference>
<evidence type="ECO:0000259" key="9">
    <source>
        <dbReference type="PROSITE" id="PS50885"/>
    </source>
</evidence>
<evidence type="ECO:0000256" key="6">
    <source>
        <dbReference type="ARBA" id="ARBA00022777"/>
    </source>
</evidence>
<evidence type="ECO:0000256" key="3">
    <source>
        <dbReference type="ARBA" id="ARBA00012438"/>
    </source>
</evidence>
<dbReference type="InterPro" id="IPR003594">
    <property type="entry name" value="HATPase_dom"/>
</dbReference>
<comment type="subcellular location">
    <subcellularLocation>
        <location evidence="2">Membrane</location>
    </subcellularLocation>
</comment>
<dbReference type="AlphaFoldDB" id="A0A0F4QQW7"/>
<evidence type="ECO:0000313" key="10">
    <source>
        <dbReference type="EMBL" id="KJZ09640.1"/>
    </source>
</evidence>
<keyword evidence="7" id="KW-1133">Transmembrane helix</keyword>
<organism evidence="10 11">
    <name type="scientific">Pseudoalteromonas rubra</name>
    <dbReference type="NCBI Taxonomy" id="43658"/>
    <lineage>
        <taxon>Bacteria</taxon>
        <taxon>Pseudomonadati</taxon>
        <taxon>Pseudomonadota</taxon>
        <taxon>Gammaproteobacteria</taxon>
        <taxon>Alteromonadales</taxon>
        <taxon>Pseudoalteromonadaceae</taxon>
        <taxon>Pseudoalteromonas</taxon>
    </lineage>
</organism>
<keyword evidence="7" id="KW-0812">Transmembrane</keyword>
<dbReference type="RefSeq" id="WP_046004659.1">
    <property type="nucleotide sequence ID" value="NZ_JXYA01000018.1"/>
</dbReference>
<dbReference type="InterPro" id="IPR036890">
    <property type="entry name" value="HATPase_C_sf"/>
</dbReference>
<dbReference type="SMART" id="SM00387">
    <property type="entry name" value="HATPase_c"/>
    <property type="match status" value="1"/>
</dbReference>
<dbReference type="EMBL" id="JXYA01000018">
    <property type="protein sequence ID" value="KJZ09640.1"/>
    <property type="molecule type" value="Genomic_DNA"/>
</dbReference>
<evidence type="ECO:0000256" key="7">
    <source>
        <dbReference type="SAM" id="Phobius"/>
    </source>
</evidence>
<dbReference type="PANTHER" id="PTHR43065:SF51">
    <property type="entry name" value="HISTIDINE KINASE"/>
    <property type="match status" value="1"/>
</dbReference>
<reference evidence="10 11" key="1">
    <citation type="journal article" date="2015" name="BMC Genomics">
        <title>Genome mining reveals unlocked bioactive potential of marine Gram-negative bacteria.</title>
        <authorList>
            <person name="Machado H."/>
            <person name="Sonnenschein E.C."/>
            <person name="Melchiorsen J."/>
            <person name="Gram L."/>
        </authorList>
    </citation>
    <scope>NUCLEOTIDE SEQUENCE [LARGE SCALE GENOMIC DNA]</scope>
    <source>
        <strain evidence="10 11">S2471</strain>
    </source>
</reference>
<evidence type="ECO:0000259" key="8">
    <source>
        <dbReference type="PROSITE" id="PS50109"/>
    </source>
</evidence>
<dbReference type="PANTHER" id="PTHR43065">
    <property type="entry name" value="SENSOR HISTIDINE KINASE"/>
    <property type="match status" value="1"/>
</dbReference>
<comment type="caution">
    <text evidence="10">The sequence shown here is derived from an EMBL/GenBank/DDBJ whole genome shotgun (WGS) entry which is preliminary data.</text>
</comment>
<dbReference type="InterPro" id="IPR004358">
    <property type="entry name" value="Sig_transdc_His_kin-like_C"/>
</dbReference>
<dbReference type="Proteomes" id="UP000033452">
    <property type="component" value="Unassembled WGS sequence"/>
</dbReference>
<dbReference type="SUPFAM" id="SSF47384">
    <property type="entry name" value="Homodimeric domain of signal transducing histidine kinase"/>
    <property type="match status" value="1"/>
</dbReference>
<dbReference type="PATRIC" id="fig|43658.5.peg.1918"/>
<accession>A0A0F4QQW7</accession>
<protein>
    <recommendedName>
        <fullName evidence="3">histidine kinase</fullName>
        <ecNumber evidence="3">2.7.13.3</ecNumber>
    </recommendedName>
</protein>
<evidence type="ECO:0000256" key="5">
    <source>
        <dbReference type="ARBA" id="ARBA00022679"/>
    </source>
</evidence>
<evidence type="ECO:0000256" key="2">
    <source>
        <dbReference type="ARBA" id="ARBA00004370"/>
    </source>
</evidence>
<keyword evidence="4" id="KW-0597">Phosphoprotein</keyword>